<dbReference type="InterPro" id="IPR018490">
    <property type="entry name" value="cNMP-bd_dom_sf"/>
</dbReference>
<dbReference type="InterPro" id="IPR050397">
    <property type="entry name" value="Env_Response_Regulators"/>
</dbReference>
<dbReference type="InterPro" id="IPR014710">
    <property type="entry name" value="RmlC-like_jellyroll"/>
</dbReference>
<keyword evidence="1" id="KW-0805">Transcription regulation</keyword>
<dbReference type="EMBL" id="JAQQAL010000035">
    <property type="protein sequence ID" value="MDC7227890.1"/>
    <property type="molecule type" value="Genomic_DNA"/>
</dbReference>
<protein>
    <submittedName>
        <fullName evidence="5">Crp/Fnr family transcriptional regulator</fullName>
    </submittedName>
</protein>
<dbReference type="SUPFAM" id="SSF46785">
    <property type="entry name" value="Winged helix' DNA-binding domain"/>
    <property type="match status" value="1"/>
</dbReference>
<gene>
    <name evidence="5" type="ORF">PQJ61_14080</name>
</gene>
<organism evidence="5 6">
    <name type="scientific">Candidatus Thalassospirochaeta sargassi</name>
    <dbReference type="NCBI Taxonomy" id="3119039"/>
    <lineage>
        <taxon>Bacteria</taxon>
        <taxon>Pseudomonadati</taxon>
        <taxon>Spirochaetota</taxon>
        <taxon>Spirochaetia</taxon>
        <taxon>Spirochaetales</taxon>
        <taxon>Spirochaetaceae</taxon>
        <taxon>Candidatus Thalassospirochaeta</taxon>
    </lineage>
</organism>
<evidence type="ECO:0000313" key="6">
    <source>
        <dbReference type="Proteomes" id="UP001221217"/>
    </source>
</evidence>
<dbReference type="Pfam" id="PF13545">
    <property type="entry name" value="HTH_Crp_2"/>
    <property type="match status" value="1"/>
</dbReference>
<dbReference type="Gene3D" id="2.60.120.10">
    <property type="entry name" value="Jelly Rolls"/>
    <property type="match status" value="1"/>
</dbReference>
<dbReference type="GO" id="GO:0003700">
    <property type="term" value="F:DNA-binding transcription factor activity"/>
    <property type="evidence" value="ECO:0007669"/>
    <property type="project" value="TreeGrafter"/>
</dbReference>
<dbReference type="CDD" id="cd00038">
    <property type="entry name" value="CAP_ED"/>
    <property type="match status" value="1"/>
</dbReference>
<dbReference type="PANTHER" id="PTHR24567">
    <property type="entry name" value="CRP FAMILY TRANSCRIPTIONAL REGULATORY PROTEIN"/>
    <property type="match status" value="1"/>
</dbReference>
<evidence type="ECO:0000256" key="2">
    <source>
        <dbReference type="ARBA" id="ARBA00023125"/>
    </source>
</evidence>
<dbReference type="PANTHER" id="PTHR24567:SF58">
    <property type="entry name" value="CYCLIC AMP-BINDING REGULATORY PROTEIN"/>
    <property type="match status" value="1"/>
</dbReference>
<dbReference type="Pfam" id="PF00027">
    <property type="entry name" value="cNMP_binding"/>
    <property type="match status" value="1"/>
</dbReference>
<dbReference type="InterPro" id="IPR012318">
    <property type="entry name" value="HTH_CRP"/>
</dbReference>
<keyword evidence="2" id="KW-0238">DNA-binding</keyword>
<reference evidence="5 6" key="1">
    <citation type="submission" date="2022-12" db="EMBL/GenBank/DDBJ databases">
        <title>Metagenome assembled genome from gulf of manar.</title>
        <authorList>
            <person name="Kohli P."/>
            <person name="Pk S."/>
            <person name="Venkata Ramana C."/>
            <person name="Sasikala C."/>
        </authorList>
    </citation>
    <scope>NUCLEOTIDE SEQUENCE [LARGE SCALE GENOMIC DNA]</scope>
    <source>
        <strain evidence="5">JB008</strain>
    </source>
</reference>
<dbReference type="GO" id="GO:0005829">
    <property type="term" value="C:cytosol"/>
    <property type="evidence" value="ECO:0007669"/>
    <property type="project" value="TreeGrafter"/>
</dbReference>
<sequence>MGNNIFRNGRIIELTEGEVLHNEHESCKALGRVESGRLRLTRQLSSGREIILKEFSPGEIFAELIVFTGAQYPGWLIATEKTTVLEVERKRVIEHLKDHDSLLEFITGISAKLNNLTSKIEIMSFKTVQQKIAYCILMNGSLPLPSVTRTADYLGCSREALSRAISELEHSGAITRASGSLTTKNERLLEELI</sequence>
<dbReference type="Proteomes" id="UP001221217">
    <property type="component" value="Unassembled WGS sequence"/>
</dbReference>
<name>A0AAJ1IEK3_9SPIO</name>
<accession>A0AAJ1IEK3</accession>
<keyword evidence="3" id="KW-0804">Transcription</keyword>
<dbReference type="GO" id="GO:0003677">
    <property type="term" value="F:DNA binding"/>
    <property type="evidence" value="ECO:0007669"/>
    <property type="project" value="UniProtKB-KW"/>
</dbReference>
<dbReference type="InterPro" id="IPR036390">
    <property type="entry name" value="WH_DNA-bd_sf"/>
</dbReference>
<dbReference type="AlphaFoldDB" id="A0AAJ1IEK3"/>
<dbReference type="SUPFAM" id="SSF51206">
    <property type="entry name" value="cAMP-binding domain-like"/>
    <property type="match status" value="1"/>
</dbReference>
<evidence type="ECO:0000313" key="5">
    <source>
        <dbReference type="EMBL" id="MDC7227890.1"/>
    </source>
</evidence>
<proteinExistence type="predicted"/>
<comment type="caution">
    <text evidence="5">The sequence shown here is derived from an EMBL/GenBank/DDBJ whole genome shotgun (WGS) entry which is preliminary data.</text>
</comment>
<evidence type="ECO:0000256" key="3">
    <source>
        <dbReference type="ARBA" id="ARBA00023163"/>
    </source>
</evidence>
<feature type="domain" description="Cyclic nucleotide-binding" evidence="4">
    <location>
        <begin position="1"/>
        <end position="90"/>
    </location>
</feature>
<dbReference type="InterPro" id="IPR000595">
    <property type="entry name" value="cNMP-bd_dom"/>
</dbReference>
<evidence type="ECO:0000256" key="1">
    <source>
        <dbReference type="ARBA" id="ARBA00023015"/>
    </source>
</evidence>
<evidence type="ECO:0000259" key="4">
    <source>
        <dbReference type="PROSITE" id="PS50042"/>
    </source>
</evidence>
<dbReference type="PROSITE" id="PS50042">
    <property type="entry name" value="CNMP_BINDING_3"/>
    <property type="match status" value="1"/>
</dbReference>